<sequence>EEDNISKIFLVLSIVFIFSGVMYAFIILNEDYICKYCDPKSYFGGFAIVANTGLIALSGFLARIGNNVGTASEDIF</sequence>
<evidence type="ECO:0000256" key="1">
    <source>
        <dbReference type="SAM" id="Phobius"/>
    </source>
</evidence>
<evidence type="ECO:0000313" key="3">
    <source>
        <dbReference type="Proteomes" id="UP001439008"/>
    </source>
</evidence>
<proteinExistence type="predicted"/>
<keyword evidence="3" id="KW-1185">Reference proteome</keyword>
<keyword evidence="1" id="KW-0472">Membrane</keyword>
<keyword evidence="1" id="KW-0812">Transmembrane</keyword>
<gene>
    <name evidence="2" type="ORF">MHBO_001861</name>
</gene>
<dbReference type="EMBL" id="JBDODL010000530">
    <property type="protein sequence ID" value="MES1920151.1"/>
    <property type="molecule type" value="Genomic_DNA"/>
</dbReference>
<dbReference type="Proteomes" id="UP001439008">
    <property type="component" value="Unassembled WGS sequence"/>
</dbReference>
<comment type="caution">
    <text evidence="2">The sequence shown here is derived from an EMBL/GenBank/DDBJ whole genome shotgun (WGS) entry which is preliminary data.</text>
</comment>
<evidence type="ECO:0000313" key="2">
    <source>
        <dbReference type="EMBL" id="MES1920151.1"/>
    </source>
</evidence>
<keyword evidence="1" id="KW-1133">Transmembrane helix</keyword>
<accession>A0ABV2AKF9</accession>
<name>A0ABV2AKF9_9EUKA</name>
<feature type="transmembrane region" description="Helical" evidence="1">
    <location>
        <begin position="6"/>
        <end position="29"/>
    </location>
</feature>
<feature type="non-terminal residue" evidence="2">
    <location>
        <position position="1"/>
    </location>
</feature>
<reference evidence="2 3" key="1">
    <citation type="journal article" date="2024" name="BMC Biol.">
        <title>Comparative genomics of Ascetosporea gives new insight into the evolutionary basis for animal parasitism in Rhizaria.</title>
        <authorList>
            <person name="Hiltunen Thoren M."/>
            <person name="Onut-Brannstrom I."/>
            <person name="Alfjorden A."/>
            <person name="Peckova H."/>
            <person name="Swords F."/>
            <person name="Hooper C."/>
            <person name="Holzer A.S."/>
            <person name="Bass D."/>
            <person name="Burki F."/>
        </authorList>
    </citation>
    <scope>NUCLEOTIDE SEQUENCE [LARGE SCALE GENOMIC DNA]</scope>
    <source>
        <strain evidence="2">20-A016</strain>
    </source>
</reference>
<feature type="transmembrane region" description="Helical" evidence="1">
    <location>
        <begin position="41"/>
        <end position="62"/>
    </location>
</feature>
<organism evidence="2 3">
    <name type="scientific">Bonamia ostreae</name>
    <dbReference type="NCBI Taxonomy" id="126728"/>
    <lineage>
        <taxon>Eukaryota</taxon>
        <taxon>Sar</taxon>
        <taxon>Rhizaria</taxon>
        <taxon>Endomyxa</taxon>
        <taxon>Ascetosporea</taxon>
        <taxon>Haplosporida</taxon>
        <taxon>Bonamia</taxon>
    </lineage>
</organism>
<protein>
    <submittedName>
        <fullName evidence="2">Uncharacterized protein</fullName>
    </submittedName>
</protein>